<feature type="domain" description="NfeD-like C-terminal" evidence="6">
    <location>
        <begin position="97"/>
        <end position="150"/>
    </location>
</feature>
<dbReference type="AlphaFoldDB" id="A0A560HGV1"/>
<keyword evidence="3 5" id="KW-1133">Transmembrane helix</keyword>
<keyword evidence="2 5" id="KW-0812">Transmembrane</keyword>
<comment type="subcellular location">
    <subcellularLocation>
        <location evidence="1">Membrane</location>
        <topology evidence="1">Multi-pass membrane protein</topology>
    </subcellularLocation>
</comment>
<evidence type="ECO:0000313" key="8">
    <source>
        <dbReference type="Proteomes" id="UP000315751"/>
    </source>
</evidence>
<dbReference type="RefSeq" id="WP_145728817.1">
    <property type="nucleotide sequence ID" value="NZ_VITR01000001.1"/>
</dbReference>
<keyword evidence="4 5" id="KW-0472">Membrane</keyword>
<evidence type="ECO:0000256" key="4">
    <source>
        <dbReference type="ARBA" id="ARBA00023136"/>
    </source>
</evidence>
<name>A0A560HGV1_9PROT</name>
<organism evidence="7 8">
    <name type="scientific">Nitrospirillum amazonense</name>
    <dbReference type="NCBI Taxonomy" id="28077"/>
    <lineage>
        <taxon>Bacteria</taxon>
        <taxon>Pseudomonadati</taxon>
        <taxon>Pseudomonadota</taxon>
        <taxon>Alphaproteobacteria</taxon>
        <taxon>Rhodospirillales</taxon>
        <taxon>Azospirillaceae</taxon>
        <taxon>Nitrospirillum</taxon>
    </lineage>
</organism>
<evidence type="ECO:0000256" key="2">
    <source>
        <dbReference type="ARBA" id="ARBA00022692"/>
    </source>
</evidence>
<comment type="caution">
    <text evidence="7">The sequence shown here is derived from an EMBL/GenBank/DDBJ whole genome shotgun (WGS) entry which is preliminary data.</text>
</comment>
<keyword evidence="8" id="KW-1185">Reference proteome</keyword>
<sequence>MPDFTAWTAHAWHWWAAGVALALVEMITPGVGLLWLGVAAVLVGCVLFLVPALPLVAQVVLFAVLAAALLVVTRRWLGRGSPATQAPPERLNERGALYLGRIVTLETAIVNGQGRARLDDGAWLVHGPDGLPAGATVRVVGLDGTALRVEAA</sequence>
<dbReference type="Pfam" id="PF01957">
    <property type="entry name" value="NfeD"/>
    <property type="match status" value="1"/>
</dbReference>
<dbReference type="EMBL" id="VITR01000001">
    <property type="protein sequence ID" value="TWB45688.1"/>
    <property type="molecule type" value="Genomic_DNA"/>
</dbReference>
<dbReference type="OrthoDB" id="9810336at2"/>
<reference evidence="7 8" key="1">
    <citation type="submission" date="2019-06" db="EMBL/GenBank/DDBJ databases">
        <title>Genomic Encyclopedia of Type Strains, Phase IV (KMG-V): Genome sequencing to study the core and pangenomes of soil and plant-associated prokaryotes.</title>
        <authorList>
            <person name="Whitman W."/>
        </authorList>
    </citation>
    <scope>NUCLEOTIDE SEQUENCE [LARGE SCALE GENOMIC DNA]</scope>
    <source>
        <strain evidence="7 8">BR 11622</strain>
    </source>
</reference>
<dbReference type="PANTHER" id="PTHR33507">
    <property type="entry name" value="INNER MEMBRANE PROTEIN YBBJ"/>
    <property type="match status" value="1"/>
</dbReference>
<protein>
    <recommendedName>
        <fullName evidence="6">NfeD-like C-terminal domain-containing protein</fullName>
    </recommendedName>
</protein>
<accession>A0A560HGV1</accession>
<evidence type="ECO:0000256" key="3">
    <source>
        <dbReference type="ARBA" id="ARBA00022989"/>
    </source>
</evidence>
<dbReference type="InterPro" id="IPR052165">
    <property type="entry name" value="Membrane_assoc_protease"/>
</dbReference>
<evidence type="ECO:0000313" key="7">
    <source>
        <dbReference type="EMBL" id="TWB45688.1"/>
    </source>
</evidence>
<dbReference type="InterPro" id="IPR002810">
    <property type="entry name" value="NfeD-like_C"/>
</dbReference>
<proteinExistence type="predicted"/>
<dbReference type="GO" id="GO:0005886">
    <property type="term" value="C:plasma membrane"/>
    <property type="evidence" value="ECO:0007669"/>
    <property type="project" value="TreeGrafter"/>
</dbReference>
<dbReference type="InterPro" id="IPR012340">
    <property type="entry name" value="NA-bd_OB-fold"/>
</dbReference>
<feature type="transmembrane region" description="Helical" evidence="5">
    <location>
        <begin position="55"/>
        <end position="72"/>
    </location>
</feature>
<evidence type="ECO:0000256" key="1">
    <source>
        <dbReference type="ARBA" id="ARBA00004141"/>
    </source>
</evidence>
<dbReference type="Gene3D" id="2.40.50.140">
    <property type="entry name" value="Nucleic acid-binding proteins"/>
    <property type="match status" value="1"/>
</dbReference>
<dbReference type="PANTHER" id="PTHR33507:SF3">
    <property type="entry name" value="INNER MEMBRANE PROTEIN YBBJ"/>
    <property type="match status" value="1"/>
</dbReference>
<evidence type="ECO:0000256" key="5">
    <source>
        <dbReference type="SAM" id="Phobius"/>
    </source>
</evidence>
<dbReference type="Proteomes" id="UP000315751">
    <property type="component" value="Unassembled WGS sequence"/>
</dbReference>
<feature type="transmembrane region" description="Helical" evidence="5">
    <location>
        <begin position="6"/>
        <end position="24"/>
    </location>
</feature>
<evidence type="ECO:0000259" key="6">
    <source>
        <dbReference type="Pfam" id="PF01957"/>
    </source>
</evidence>
<gene>
    <name evidence="7" type="ORF">FBZ90_10120</name>
</gene>